<dbReference type="STRING" id="33936.AZI98_11435"/>
<evidence type="ECO:0000313" key="1">
    <source>
        <dbReference type="EMBL" id="ASS91573.1"/>
    </source>
</evidence>
<dbReference type="InterPro" id="IPR029025">
    <property type="entry name" value="T3SS_substrate_exporter_C"/>
</dbReference>
<evidence type="ECO:0000313" key="3">
    <source>
        <dbReference type="Proteomes" id="UP000076476"/>
    </source>
</evidence>
<dbReference type="EMBL" id="LWBR01000035">
    <property type="protein sequence ID" value="KZN95684.1"/>
    <property type="molecule type" value="Genomic_DNA"/>
</dbReference>
<proteinExistence type="predicted"/>
<accession>A0A161XQV4</accession>
<accession>A0A165X6J1</accession>
<gene>
    <name evidence="1" type="ORF">AP3564_16275</name>
    <name evidence="2" type="ORF">AZI98_11435</name>
</gene>
<evidence type="ECO:0008006" key="5">
    <source>
        <dbReference type="Google" id="ProtNLM"/>
    </source>
</evidence>
<dbReference type="InterPro" id="IPR006135">
    <property type="entry name" value="T3SS_substrate_exporter"/>
</dbReference>
<dbReference type="PANTHER" id="PTHR30531">
    <property type="entry name" value="FLAGELLAR BIOSYNTHETIC PROTEIN FLHB"/>
    <property type="match status" value="1"/>
</dbReference>
<sequence>MKKETKDLKAVALSYNDEKDAAPKVSAKGKGYVAEKIIEKARENNVPIQEDPSLIELLSEVEINEQIPEELYEVVAELLSFIYRLDQQR</sequence>
<organism evidence="2 3">
    <name type="scientific">Aeribacillus pallidus</name>
    <dbReference type="NCBI Taxonomy" id="33936"/>
    <lineage>
        <taxon>Bacteria</taxon>
        <taxon>Bacillati</taxon>
        <taxon>Bacillota</taxon>
        <taxon>Bacilli</taxon>
        <taxon>Bacillales</taxon>
        <taxon>Bacillaceae</taxon>
        <taxon>Aeribacillus</taxon>
    </lineage>
</organism>
<dbReference type="RefSeq" id="WP_063388419.1">
    <property type="nucleotide sequence ID" value="NZ_CP017703.1"/>
</dbReference>
<reference evidence="1 4" key="2">
    <citation type="submission" date="2016-10" db="EMBL/GenBank/DDBJ databases">
        <title>The whole genome sequencing and assembly of Aeribacillus pallidus KCTC3564 strain.</title>
        <authorList>
            <person name="Lee Y.-J."/>
            <person name="Park M.-K."/>
            <person name="Yi H."/>
            <person name="Bahn Y.-S."/>
            <person name="Kim J.F."/>
            <person name="Lee D.-W."/>
        </authorList>
    </citation>
    <scope>NUCLEOTIDE SEQUENCE [LARGE SCALE GENOMIC DNA]</scope>
    <source>
        <strain evidence="1 4">KCTC3564</strain>
    </source>
</reference>
<dbReference type="GO" id="GO:0005886">
    <property type="term" value="C:plasma membrane"/>
    <property type="evidence" value="ECO:0007669"/>
    <property type="project" value="TreeGrafter"/>
</dbReference>
<dbReference type="SUPFAM" id="SSF160544">
    <property type="entry name" value="EscU C-terminal domain-like"/>
    <property type="match status" value="1"/>
</dbReference>
<dbReference type="Gene3D" id="3.40.1690.10">
    <property type="entry name" value="secretion proteins EscU"/>
    <property type="match status" value="1"/>
</dbReference>
<dbReference type="Proteomes" id="UP000214606">
    <property type="component" value="Chromosome"/>
</dbReference>
<dbReference type="Pfam" id="PF01312">
    <property type="entry name" value="Bac_export_2"/>
    <property type="match status" value="1"/>
</dbReference>
<reference evidence="2 3" key="1">
    <citation type="submission" date="2016-04" db="EMBL/GenBank/DDBJ databases">
        <title>Draft genome sequence of Aeribacillus pallidus 8m3 from petroleum reservoir.</title>
        <authorList>
            <person name="Poltaraus A.B."/>
            <person name="Nazina T.N."/>
            <person name="Tourova T.P."/>
            <person name="Malakho S.M."/>
            <person name="Korshunova A.V."/>
            <person name="Sokolova D.S."/>
        </authorList>
    </citation>
    <scope>NUCLEOTIDE SEQUENCE [LARGE SCALE GENOMIC DNA]</scope>
    <source>
        <strain evidence="2 3">8m3</strain>
    </source>
</reference>
<dbReference type="OrthoDB" id="5244399at2"/>
<dbReference type="Proteomes" id="UP000076476">
    <property type="component" value="Unassembled WGS sequence"/>
</dbReference>
<dbReference type="PANTHER" id="PTHR30531:SF12">
    <property type="entry name" value="FLAGELLAR BIOSYNTHETIC PROTEIN FLHB"/>
    <property type="match status" value="1"/>
</dbReference>
<protein>
    <recommendedName>
        <fullName evidence="5">Flagellar biosynthesis protein FlhB</fullName>
    </recommendedName>
</protein>
<dbReference type="GO" id="GO:0009306">
    <property type="term" value="P:protein secretion"/>
    <property type="evidence" value="ECO:0007669"/>
    <property type="project" value="InterPro"/>
</dbReference>
<evidence type="ECO:0000313" key="4">
    <source>
        <dbReference type="Proteomes" id="UP000214606"/>
    </source>
</evidence>
<dbReference type="EMBL" id="CP017703">
    <property type="protein sequence ID" value="ASS91573.1"/>
    <property type="molecule type" value="Genomic_DNA"/>
</dbReference>
<evidence type="ECO:0000313" key="2">
    <source>
        <dbReference type="EMBL" id="KZN95684.1"/>
    </source>
</evidence>
<keyword evidence="3" id="KW-1185">Reference proteome</keyword>
<dbReference type="AlphaFoldDB" id="A0A165X6J1"/>
<dbReference type="GeneID" id="301126469"/>
<dbReference type="KEGG" id="apak:AP3564_16275"/>
<name>A0A165X6J1_9BACI</name>